<evidence type="ECO:0000313" key="4">
    <source>
        <dbReference type="Proteomes" id="UP000030744"/>
    </source>
</evidence>
<dbReference type="Proteomes" id="UP000030744">
    <property type="component" value="Unassembled WGS sequence"/>
</dbReference>
<name>U6JXE4_9EIME</name>
<accession>U6JXE4</accession>
<proteinExistence type="predicted"/>
<organism evidence="3 4">
    <name type="scientific">Eimeria mitis</name>
    <dbReference type="NCBI Taxonomy" id="44415"/>
    <lineage>
        <taxon>Eukaryota</taxon>
        <taxon>Sar</taxon>
        <taxon>Alveolata</taxon>
        <taxon>Apicomplexa</taxon>
        <taxon>Conoidasida</taxon>
        <taxon>Coccidia</taxon>
        <taxon>Eucoccidiorida</taxon>
        <taxon>Eimeriorina</taxon>
        <taxon>Eimeriidae</taxon>
        <taxon>Eimeria</taxon>
    </lineage>
</organism>
<feature type="compositionally biased region" description="Low complexity" evidence="2">
    <location>
        <begin position="239"/>
        <end position="250"/>
    </location>
</feature>
<feature type="compositionally biased region" description="Basic and acidic residues" evidence="2">
    <location>
        <begin position="93"/>
        <end position="106"/>
    </location>
</feature>
<feature type="region of interest" description="Disordered" evidence="2">
    <location>
        <begin position="130"/>
        <end position="180"/>
    </location>
</feature>
<sequence>MESLFKFLLQEDSPGESFDPRAARPHCKVCGADAWLQWDGHYADYCSRSCRDKHVGDQSPLPAPGPPHPLQRRGGGTKGPPDMLGERQAQLQQEKEDQGCSCEESRPGFSPTAAALGAFAEAAAAKKAARALRQKAPRKALARGSIGPRMEGGPPSAAATPRKMPSIVPSGSEDRQPLQRQRTVARFVEQGEDAVELQTALKEYQENLSRQRQKLEEERTVSGAAAGADAEHLRRSVITAATAGADAEPTAEQKRKETEASIQLLQQERAKYEEQMKAIKKESEQQLQLHKEELVAEVKRLAAEEFDVQKVLEKELGEVRASLQHLRQQQEQQRQQQQQLLQKELEEHIRAQLQHNLEQQLGRKLREQLQEEVGQQLQQQLQRKQEHLKDSDGAETIEVRRSKERLLREELLEQQLRQEKRLQQQLLQQQQQQEKLLHQLQQQEQTLQRLTVAAGQRSSASGHLRPSYIGEEMAYDQQLRDLLLQGLFSHLRTHDSQRQQSAQDQQQQQQQRQQQHTTASGNRARKTSSNSSSNGSNKIH</sequence>
<feature type="region of interest" description="Disordered" evidence="2">
    <location>
        <begin position="493"/>
        <end position="540"/>
    </location>
</feature>
<gene>
    <name evidence="3" type="ORF">EMH_0055740</name>
</gene>
<dbReference type="OrthoDB" id="330049at2759"/>
<dbReference type="VEuPathDB" id="ToxoDB:EMH_0055740"/>
<protein>
    <submittedName>
        <fullName evidence="3">Uncharacterized protein</fullName>
    </submittedName>
</protein>
<evidence type="ECO:0000313" key="3">
    <source>
        <dbReference type="EMBL" id="CDJ30155.1"/>
    </source>
</evidence>
<feature type="compositionally biased region" description="Low complexity" evidence="2">
    <location>
        <begin position="498"/>
        <end position="519"/>
    </location>
</feature>
<dbReference type="GeneID" id="25380227"/>
<feature type="coiled-coil region" evidence="1">
    <location>
        <begin position="409"/>
        <end position="453"/>
    </location>
</feature>
<feature type="region of interest" description="Disordered" evidence="2">
    <location>
        <begin position="1"/>
        <end position="23"/>
    </location>
</feature>
<evidence type="ECO:0000256" key="2">
    <source>
        <dbReference type="SAM" id="MobiDB-lite"/>
    </source>
</evidence>
<feature type="compositionally biased region" description="Basic residues" evidence="2">
    <location>
        <begin position="130"/>
        <end position="141"/>
    </location>
</feature>
<feature type="compositionally biased region" description="Low complexity" evidence="2">
    <location>
        <begin position="528"/>
        <end position="540"/>
    </location>
</feature>
<dbReference type="RefSeq" id="XP_013352722.1">
    <property type="nucleotide sequence ID" value="XM_013497268.1"/>
</dbReference>
<dbReference type="EMBL" id="HG682336">
    <property type="protein sequence ID" value="CDJ30155.1"/>
    <property type="molecule type" value="Genomic_DNA"/>
</dbReference>
<reference evidence="3" key="2">
    <citation type="submission" date="2013-10" db="EMBL/GenBank/DDBJ databases">
        <authorList>
            <person name="Aslett M."/>
        </authorList>
    </citation>
    <scope>NUCLEOTIDE SEQUENCE [LARGE SCALE GENOMIC DNA]</scope>
    <source>
        <strain evidence="3">Houghton</strain>
    </source>
</reference>
<keyword evidence="1" id="KW-0175">Coiled coil</keyword>
<reference evidence="3" key="1">
    <citation type="submission" date="2013-10" db="EMBL/GenBank/DDBJ databases">
        <title>Genomic analysis of the causative agents of coccidiosis in chickens.</title>
        <authorList>
            <person name="Reid A.J."/>
            <person name="Blake D."/>
            <person name="Billington K."/>
            <person name="Browne H."/>
            <person name="Dunn M."/>
            <person name="Hung S."/>
            <person name="Kawahara F."/>
            <person name="Miranda-Saavedra D."/>
            <person name="Mourier T."/>
            <person name="Nagra H."/>
            <person name="Otto T.D."/>
            <person name="Rawlings N."/>
            <person name="Sanchez A."/>
            <person name="Sanders M."/>
            <person name="Subramaniam C."/>
            <person name="Tay Y."/>
            <person name="Dear P."/>
            <person name="Doerig C."/>
            <person name="Gruber A."/>
            <person name="Parkinson J."/>
            <person name="Shirley M."/>
            <person name="Wan K.L."/>
            <person name="Berriman M."/>
            <person name="Tomley F."/>
            <person name="Pain A."/>
        </authorList>
    </citation>
    <scope>NUCLEOTIDE SEQUENCE [LARGE SCALE GENOMIC DNA]</scope>
    <source>
        <strain evidence="3">Houghton</strain>
    </source>
</reference>
<keyword evidence="4" id="KW-1185">Reference proteome</keyword>
<feature type="region of interest" description="Disordered" evidence="2">
    <location>
        <begin position="53"/>
        <end position="108"/>
    </location>
</feature>
<evidence type="ECO:0000256" key="1">
    <source>
        <dbReference type="SAM" id="Coils"/>
    </source>
</evidence>
<feature type="region of interest" description="Disordered" evidence="2">
    <location>
        <begin position="208"/>
        <end position="262"/>
    </location>
</feature>
<dbReference type="AlphaFoldDB" id="U6JXE4"/>